<evidence type="ECO:0000259" key="6">
    <source>
        <dbReference type="PROSITE" id="PS51847"/>
    </source>
</evidence>
<feature type="domain" description="SMP-LTD" evidence="6">
    <location>
        <begin position="18"/>
        <end position="157"/>
    </location>
</feature>
<accession>A0A8X8XC32</accession>
<keyword evidence="5" id="KW-0472">Membrane</keyword>
<proteinExistence type="predicted"/>
<dbReference type="EMBL" id="PNBA02000010">
    <property type="protein sequence ID" value="KAG6409475.1"/>
    <property type="molecule type" value="Genomic_DNA"/>
</dbReference>
<dbReference type="PANTHER" id="PTHR10774">
    <property type="entry name" value="EXTENDED SYNAPTOTAGMIN-RELATED"/>
    <property type="match status" value="1"/>
</dbReference>
<keyword evidence="8" id="KW-1185">Reference proteome</keyword>
<reference evidence="7" key="1">
    <citation type="submission" date="2018-01" db="EMBL/GenBank/DDBJ databases">
        <authorList>
            <person name="Mao J.F."/>
        </authorList>
    </citation>
    <scope>NUCLEOTIDE SEQUENCE</scope>
    <source>
        <strain evidence="7">Huo1</strain>
        <tissue evidence="7">Leaf</tissue>
    </source>
</reference>
<reference evidence="7" key="2">
    <citation type="submission" date="2020-08" db="EMBL/GenBank/DDBJ databases">
        <title>Plant Genome Project.</title>
        <authorList>
            <person name="Zhang R.-G."/>
        </authorList>
    </citation>
    <scope>NUCLEOTIDE SEQUENCE</scope>
    <source>
        <strain evidence="7">Huo1</strain>
        <tissue evidence="7">Leaf</tissue>
    </source>
</reference>
<evidence type="ECO:0000256" key="3">
    <source>
        <dbReference type="ARBA" id="ARBA00023055"/>
    </source>
</evidence>
<keyword evidence="2" id="KW-0813">Transport</keyword>
<dbReference type="GO" id="GO:0008289">
    <property type="term" value="F:lipid binding"/>
    <property type="evidence" value="ECO:0007669"/>
    <property type="project" value="UniProtKB-KW"/>
</dbReference>
<dbReference type="InterPro" id="IPR031468">
    <property type="entry name" value="SMP_LBD"/>
</dbReference>
<evidence type="ECO:0000256" key="4">
    <source>
        <dbReference type="ARBA" id="ARBA00023121"/>
    </source>
</evidence>
<evidence type="ECO:0000313" key="8">
    <source>
        <dbReference type="Proteomes" id="UP000298416"/>
    </source>
</evidence>
<sequence length="157" mass="17863">MSLNHTRHVASNQDRHVINRQLNWLNQHLDKIWPYVDQAASQVIRDSVEPIFEQYRPAILASFKFSTLTLGTVAPQFTGVAILDSDPNEIVKNIGFTGVFRLMSSHVLELFVQRNLDFTLKVIGGDLSSIPGISDAIEVLRLFCSNLYKKEFIYADR</sequence>
<dbReference type="GO" id="GO:0006869">
    <property type="term" value="P:lipid transport"/>
    <property type="evidence" value="ECO:0007669"/>
    <property type="project" value="UniProtKB-KW"/>
</dbReference>
<dbReference type="GO" id="GO:0016020">
    <property type="term" value="C:membrane"/>
    <property type="evidence" value="ECO:0007669"/>
    <property type="project" value="UniProtKB-SubCell"/>
</dbReference>
<comment type="subcellular location">
    <subcellularLocation>
        <location evidence="1">Membrane</location>
    </subcellularLocation>
</comment>
<evidence type="ECO:0000256" key="5">
    <source>
        <dbReference type="ARBA" id="ARBA00023136"/>
    </source>
</evidence>
<evidence type="ECO:0000256" key="2">
    <source>
        <dbReference type="ARBA" id="ARBA00022448"/>
    </source>
</evidence>
<dbReference type="AlphaFoldDB" id="A0A8X8XC32"/>
<evidence type="ECO:0000313" key="7">
    <source>
        <dbReference type="EMBL" id="KAG6409475.1"/>
    </source>
</evidence>
<evidence type="ECO:0000256" key="1">
    <source>
        <dbReference type="ARBA" id="ARBA00004370"/>
    </source>
</evidence>
<protein>
    <recommendedName>
        <fullName evidence="6">SMP-LTD domain-containing protein</fullName>
    </recommendedName>
</protein>
<gene>
    <name evidence="7" type="ORF">SASPL_127515</name>
</gene>
<dbReference type="PANTHER" id="PTHR10774:SF178">
    <property type="entry name" value="SYNAPTOTAGMIN-4"/>
    <property type="match status" value="1"/>
</dbReference>
<keyword evidence="4" id="KW-0446">Lipid-binding</keyword>
<dbReference type="GO" id="GO:0005783">
    <property type="term" value="C:endoplasmic reticulum"/>
    <property type="evidence" value="ECO:0007669"/>
    <property type="project" value="TreeGrafter"/>
</dbReference>
<organism evidence="7">
    <name type="scientific">Salvia splendens</name>
    <name type="common">Scarlet sage</name>
    <dbReference type="NCBI Taxonomy" id="180675"/>
    <lineage>
        <taxon>Eukaryota</taxon>
        <taxon>Viridiplantae</taxon>
        <taxon>Streptophyta</taxon>
        <taxon>Embryophyta</taxon>
        <taxon>Tracheophyta</taxon>
        <taxon>Spermatophyta</taxon>
        <taxon>Magnoliopsida</taxon>
        <taxon>eudicotyledons</taxon>
        <taxon>Gunneridae</taxon>
        <taxon>Pentapetalae</taxon>
        <taxon>asterids</taxon>
        <taxon>lamiids</taxon>
        <taxon>Lamiales</taxon>
        <taxon>Lamiaceae</taxon>
        <taxon>Nepetoideae</taxon>
        <taxon>Mentheae</taxon>
        <taxon>Salviinae</taxon>
        <taxon>Salvia</taxon>
        <taxon>Salvia subgen. Calosphace</taxon>
        <taxon>core Calosphace</taxon>
    </lineage>
</organism>
<name>A0A8X8XC32_SALSN</name>
<keyword evidence="3" id="KW-0445">Lipid transport</keyword>
<dbReference type="InterPro" id="IPR045050">
    <property type="entry name" value="Synaptotagmin_plant"/>
</dbReference>
<dbReference type="PROSITE" id="PS51847">
    <property type="entry name" value="SMP"/>
    <property type="match status" value="1"/>
</dbReference>
<dbReference type="Proteomes" id="UP000298416">
    <property type="component" value="Unassembled WGS sequence"/>
</dbReference>
<comment type="caution">
    <text evidence="7">The sequence shown here is derived from an EMBL/GenBank/DDBJ whole genome shotgun (WGS) entry which is preliminary data.</text>
</comment>